<evidence type="ECO:0000313" key="3">
    <source>
        <dbReference type="Proteomes" id="UP000886595"/>
    </source>
</evidence>
<protein>
    <submittedName>
        <fullName evidence="2">Uncharacterized protein</fullName>
    </submittedName>
</protein>
<comment type="caution">
    <text evidence="2">The sequence shown here is derived from an EMBL/GenBank/DDBJ whole genome shotgun (WGS) entry which is preliminary data.</text>
</comment>
<dbReference type="EMBL" id="JAAMPC010000001">
    <property type="protein sequence ID" value="KAG2329208.1"/>
    <property type="molecule type" value="Genomic_DNA"/>
</dbReference>
<dbReference type="Proteomes" id="UP000886595">
    <property type="component" value="Unassembled WGS sequence"/>
</dbReference>
<keyword evidence="1" id="KW-0732">Signal</keyword>
<sequence>MDLKSFSAQQLLFLSLLQQHLAAAFCSLFFSGPSDIFERMLIMASQQALLGSNKVMCTVMLRKNKSKILPVTMKSKKEKERLYEIPRLKQKKEEIMFALQETERRYALAKSAIAQLEGHSDENMILAENVGTKNIAEVLSRWTVIPVTSLFQTEKERKRAGGQDQVVNAVSDALLWSRAGLGYSRNVFGSNHAVNKHTVQWLNVWHRWKNRSEIREAAPCLILCPFLLNGLPWLMDNIAGYDGALIMLQQGTKVISELPKHHFLQLQKRDSDIGTSNHEDQAYVFQCPRCGSISSRAKDIYRRTSTMHM</sequence>
<feature type="signal peptide" evidence="1">
    <location>
        <begin position="1"/>
        <end position="22"/>
    </location>
</feature>
<keyword evidence="3" id="KW-1185">Reference proteome</keyword>
<organism evidence="2 3">
    <name type="scientific">Brassica carinata</name>
    <name type="common">Ethiopian mustard</name>
    <name type="synonym">Abyssinian cabbage</name>
    <dbReference type="NCBI Taxonomy" id="52824"/>
    <lineage>
        <taxon>Eukaryota</taxon>
        <taxon>Viridiplantae</taxon>
        <taxon>Streptophyta</taxon>
        <taxon>Embryophyta</taxon>
        <taxon>Tracheophyta</taxon>
        <taxon>Spermatophyta</taxon>
        <taxon>Magnoliopsida</taxon>
        <taxon>eudicotyledons</taxon>
        <taxon>Gunneridae</taxon>
        <taxon>Pentapetalae</taxon>
        <taxon>rosids</taxon>
        <taxon>malvids</taxon>
        <taxon>Brassicales</taxon>
        <taxon>Brassicaceae</taxon>
        <taxon>Brassiceae</taxon>
        <taxon>Brassica</taxon>
    </lineage>
</organism>
<reference evidence="2 3" key="1">
    <citation type="submission" date="2020-02" db="EMBL/GenBank/DDBJ databases">
        <authorList>
            <person name="Ma Q."/>
            <person name="Huang Y."/>
            <person name="Song X."/>
            <person name="Pei D."/>
        </authorList>
    </citation>
    <scope>NUCLEOTIDE SEQUENCE [LARGE SCALE GENOMIC DNA]</scope>
    <source>
        <strain evidence="2">Sxm20200214</strain>
        <tissue evidence="2">Leaf</tissue>
    </source>
</reference>
<evidence type="ECO:0000256" key="1">
    <source>
        <dbReference type="SAM" id="SignalP"/>
    </source>
</evidence>
<accession>A0A8X7WE66</accession>
<proteinExistence type="predicted"/>
<dbReference type="OrthoDB" id="47330at2759"/>
<feature type="chain" id="PRO_5036484928" evidence="1">
    <location>
        <begin position="23"/>
        <end position="309"/>
    </location>
</feature>
<gene>
    <name evidence="2" type="ORF">Bca52824_000388</name>
</gene>
<name>A0A8X7WE66_BRACI</name>
<evidence type="ECO:0000313" key="2">
    <source>
        <dbReference type="EMBL" id="KAG2329208.1"/>
    </source>
</evidence>
<dbReference type="AlphaFoldDB" id="A0A8X7WE66"/>